<dbReference type="PROSITE" id="PS50048">
    <property type="entry name" value="ZN2_CY6_FUNGAL_2"/>
    <property type="match status" value="1"/>
</dbReference>
<organism evidence="6 7">
    <name type="scientific">Mycena indigotica</name>
    <dbReference type="NCBI Taxonomy" id="2126181"/>
    <lineage>
        <taxon>Eukaryota</taxon>
        <taxon>Fungi</taxon>
        <taxon>Dikarya</taxon>
        <taxon>Basidiomycota</taxon>
        <taxon>Agaricomycotina</taxon>
        <taxon>Agaricomycetes</taxon>
        <taxon>Agaricomycetidae</taxon>
        <taxon>Agaricales</taxon>
        <taxon>Marasmiineae</taxon>
        <taxon>Mycenaceae</taxon>
        <taxon>Mycena</taxon>
    </lineage>
</organism>
<dbReference type="PANTHER" id="PTHR31001">
    <property type="entry name" value="UNCHARACTERIZED TRANSCRIPTIONAL REGULATORY PROTEIN"/>
    <property type="match status" value="1"/>
</dbReference>
<dbReference type="Proteomes" id="UP000636479">
    <property type="component" value="Unassembled WGS sequence"/>
</dbReference>
<dbReference type="GO" id="GO:0003677">
    <property type="term" value="F:DNA binding"/>
    <property type="evidence" value="ECO:0007669"/>
    <property type="project" value="InterPro"/>
</dbReference>
<dbReference type="GeneID" id="59346229"/>
<dbReference type="PANTHER" id="PTHR31001:SF56">
    <property type="entry name" value="ZN(2)-C6 FUNGAL-TYPE DOMAIN-CONTAINING PROTEIN"/>
    <property type="match status" value="1"/>
</dbReference>
<dbReference type="SMART" id="SM00906">
    <property type="entry name" value="Fungal_trans"/>
    <property type="match status" value="1"/>
</dbReference>
<dbReference type="EMBL" id="JACAZF010000006">
    <property type="protein sequence ID" value="KAF7301357.1"/>
    <property type="molecule type" value="Genomic_DNA"/>
</dbReference>
<evidence type="ECO:0000256" key="2">
    <source>
        <dbReference type="ARBA" id="ARBA00022723"/>
    </source>
</evidence>
<evidence type="ECO:0000256" key="3">
    <source>
        <dbReference type="ARBA" id="ARBA00023242"/>
    </source>
</evidence>
<keyword evidence="3" id="KW-0539">Nucleus</keyword>
<feature type="compositionally biased region" description="Low complexity" evidence="4">
    <location>
        <begin position="801"/>
        <end position="820"/>
    </location>
</feature>
<comment type="caution">
    <text evidence="6">The sequence shown here is derived from an EMBL/GenBank/DDBJ whole genome shotgun (WGS) entry which is preliminary data.</text>
</comment>
<dbReference type="InterPro" id="IPR050613">
    <property type="entry name" value="Sec_Metabolite_Reg"/>
</dbReference>
<dbReference type="GO" id="GO:0006351">
    <property type="term" value="P:DNA-templated transcription"/>
    <property type="evidence" value="ECO:0007669"/>
    <property type="project" value="InterPro"/>
</dbReference>
<keyword evidence="7" id="KW-1185">Reference proteome</keyword>
<dbReference type="InterPro" id="IPR036864">
    <property type="entry name" value="Zn2-C6_fun-type_DNA-bd_sf"/>
</dbReference>
<keyword evidence="2" id="KW-0479">Metal-binding</keyword>
<evidence type="ECO:0000313" key="6">
    <source>
        <dbReference type="EMBL" id="KAF7301357.1"/>
    </source>
</evidence>
<evidence type="ECO:0000256" key="4">
    <source>
        <dbReference type="SAM" id="MobiDB-lite"/>
    </source>
</evidence>
<dbReference type="Pfam" id="PF00172">
    <property type="entry name" value="Zn_clus"/>
    <property type="match status" value="1"/>
</dbReference>
<feature type="domain" description="Zn(2)-C6 fungal-type" evidence="5">
    <location>
        <begin position="29"/>
        <end position="65"/>
    </location>
</feature>
<name>A0A8H6SM51_9AGAR</name>
<dbReference type="GO" id="GO:0005634">
    <property type="term" value="C:nucleus"/>
    <property type="evidence" value="ECO:0007669"/>
    <property type="project" value="UniProtKB-SubCell"/>
</dbReference>
<accession>A0A8H6SM51</accession>
<dbReference type="SMART" id="SM00066">
    <property type="entry name" value="GAL4"/>
    <property type="match status" value="1"/>
</dbReference>
<evidence type="ECO:0000259" key="5">
    <source>
        <dbReference type="PROSITE" id="PS50048"/>
    </source>
</evidence>
<dbReference type="CDD" id="cd12148">
    <property type="entry name" value="fungal_TF_MHR"/>
    <property type="match status" value="1"/>
</dbReference>
<dbReference type="GO" id="GO:0000981">
    <property type="term" value="F:DNA-binding transcription factor activity, RNA polymerase II-specific"/>
    <property type="evidence" value="ECO:0007669"/>
    <property type="project" value="InterPro"/>
</dbReference>
<dbReference type="RefSeq" id="XP_037219357.1">
    <property type="nucleotide sequence ID" value="XM_037363713.1"/>
</dbReference>
<dbReference type="OrthoDB" id="424974at2759"/>
<evidence type="ECO:0000256" key="1">
    <source>
        <dbReference type="ARBA" id="ARBA00004123"/>
    </source>
</evidence>
<gene>
    <name evidence="6" type="ORF">MIND_00700900</name>
</gene>
<comment type="subcellular location">
    <subcellularLocation>
        <location evidence="1">Nucleus</location>
    </subcellularLocation>
</comment>
<dbReference type="InterPro" id="IPR001138">
    <property type="entry name" value="Zn2Cys6_DnaBD"/>
</dbReference>
<feature type="region of interest" description="Disordered" evidence="4">
    <location>
        <begin position="159"/>
        <end position="179"/>
    </location>
</feature>
<sequence length="950" mass="105866">MPVDSSRRSSRKLNNDDETDVRRARGELSCAECRRLKLKCDKKLPCSSCSKHYDFFIVSSSNCSVQFVEAALQYVQMVRQRRSLSSQGKHENYCASMTPVFKLCSSLCQASTDHLHTKIGEMGQRIRQLEDALAIFQSSTGSNETHPLLRDELLSIKFGPEKGTATDKQPKPRETATTEPIDALGTLTIGDDGEGRYFGPSAGSETLFLAGAQLEMASNTEDDDFPPLSLEIARLSNSFPFSAGGPPGRALDLLFDYLPDQPRAWTLCETYMEQCAWQFRPISREEMIDDFLTPIYKSARDRKNWQSETEFPHAISPHRLAVLFLTFALGALVDLTLEPHNIESDQFYHASRAALALRSIFDSPEMATVQAVLLMASYHNMGGRRYTMESSWSLMCLGSKLAQSVCSFPLELHIDLIRPLVGSSYVNLSLSDLPSLLLDRDSARWNMDPKIVNRRRSLFWETFSSEQFQSIALGRPPSIRLSYVDCEFPAPETTLDENGNPQVDYYEWKYSFTRDVFALITERTLTAETPSYETVLELDRLVRAKTLPPYLNVFLTRDDQNCTPSTYMRGCLLGQFRSVALLYIHRTFFAQAMLDHPVNPLRSPYAPSFLAAYRCASGMIKANLNHFERRVISGIHCPPSNKCPDSPSFVVGGGSFGHISTSLLCSGKHRDLHWSYFTQLEQIIVGCIVTRSPSSSMAPTAFIELGLACDLFEKGAKQSRRARSGLAILCKLREKAYQVYSQFRSGNPTPPPNGFGRGLHDYGEDELALFGGQTRVLVSRLISKRHKKDDQPTTPSISGTNSNASSPGSSGSSASDSMPDVHPSLVDYLSLFPPSQQPTELPNLAQPELPLPPMLPPPVYASNEAQVDPATFEFYGYDQTYYGTAMGIPATQSAPYFPNVEPAPKDMSDLGLLLSGDSGIDEQWKSFMKKSFSGLLDEHMDVQPTQHANY</sequence>
<dbReference type="GO" id="GO:0008270">
    <property type="term" value="F:zinc ion binding"/>
    <property type="evidence" value="ECO:0007669"/>
    <property type="project" value="InterPro"/>
</dbReference>
<dbReference type="SUPFAM" id="SSF57701">
    <property type="entry name" value="Zn2/Cys6 DNA-binding domain"/>
    <property type="match status" value="1"/>
</dbReference>
<dbReference type="AlphaFoldDB" id="A0A8H6SM51"/>
<dbReference type="InterPro" id="IPR007219">
    <property type="entry name" value="XnlR_reg_dom"/>
</dbReference>
<evidence type="ECO:0000313" key="7">
    <source>
        <dbReference type="Proteomes" id="UP000636479"/>
    </source>
</evidence>
<protein>
    <submittedName>
        <fullName evidence="6">Zn(2)-C6 fungal-type domain-containing protein</fullName>
    </submittedName>
</protein>
<dbReference type="Gene3D" id="4.10.240.10">
    <property type="entry name" value="Zn(2)-C6 fungal-type DNA-binding domain"/>
    <property type="match status" value="1"/>
</dbReference>
<dbReference type="Pfam" id="PF04082">
    <property type="entry name" value="Fungal_trans"/>
    <property type="match status" value="1"/>
</dbReference>
<feature type="compositionally biased region" description="Basic and acidic residues" evidence="4">
    <location>
        <begin position="164"/>
        <end position="176"/>
    </location>
</feature>
<dbReference type="CDD" id="cd00067">
    <property type="entry name" value="GAL4"/>
    <property type="match status" value="1"/>
</dbReference>
<feature type="region of interest" description="Disordered" evidence="4">
    <location>
        <begin position="782"/>
        <end position="850"/>
    </location>
</feature>
<proteinExistence type="predicted"/>
<reference evidence="6" key="1">
    <citation type="submission" date="2020-05" db="EMBL/GenBank/DDBJ databases">
        <title>Mycena genomes resolve the evolution of fungal bioluminescence.</title>
        <authorList>
            <person name="Tsai I.J."/>
        </authorList>
    </citation>
    <scope>NUCLEOTIDE SEQUENCE</scope>
    <source>
        <strain evidence="6">171206Taipei</strain>
    </source>
</reference>